<feature type="transmembrane region" description="Helical" evidence="11">
    <location>
        <begin position="50"/>
        <end position="70"/>
    </location>
</feature>
<evidence type="ECO:0000313" key="13">
    <source>
        <dbReference type="RefSeq" id="XP_016463503.1"/>
    </source>
</evidence>
<keyword evidence="7" id="KW-0961">Cell wall biogenesis/degradation</keyword>
<evidence type="ECO:0000256" key="1">
    <source>
        <dbReference type="ARBA" id="ARBA00004127"/>
    </source>
</evidence>
<dbReference type="Pfam" id="PF03552">
    <property type="entry name" value="Cellulose_synt"/>
    <property type="match status" value="2"/>
</dbReference>
<dbReference type="PANTHER" id="PTHR13301">
    <property type="entry name" value="X-BOX TRANSCRIPTION FACTOR-RELATED"/>
    <property type="match status" value="1"/>
</dbReference>
<feature type="transmembrane region" description="Helical" evidence="11">
    <location>
        <begin position="698"/>
        <end position="719"/>
    </location>
</feature>
<dbReference type="GO" id="GO:0016759">
    <property type="term" value="F:cellulose synthase activity"/>
    <property type="evidence" value="ECO:0000318"/>
    <property type="project" value="GO_Central"/>
</dbReference>
<dbReference type="FunFam" id="3.90.550.10:FF:000145">
    <property type="entry name" value="Cellulose synthase-like protein H1"/>
    <property type="match status" value="1"/>
</dbReference>
<feature type="transmembrane region" description="Helical" evidence="11">
    <location>
        <begin position="20"/>
        <end position="38"/>
    </location>
</feature>
<dbReference type="GO" id="GO:0030244">
    <property type="term" value="P:cellulose biosynthetic process"/>
    <property type="evidence" value="ECO:0000318"/>
    <property type="project" value="GO_Central"/>
</dbReference>
<feature type="transmembrane region" description="Helical" evidence="11">
    <location>
        <begin position="535"/>
        <end position="555"/>
    </location>
</feature>
<reference evidence="12" key="1">
    <citation type="journal article" date="2014" name="Nat. Commun.">
        <title>The tobacco genome sequence and its comparison with those of tomato and potato.</title>
        <authorList>
            <person name="Sierro N."/>
            <person name="Battey J.N."/>
            <person name="Ouadi S."/>
            <person name="Bakaher N."/>
            <person name="Bovet L."/>
            <person name="Willig A."/>
            <person name="Goepfert S."/>
            <person name="Peitsch M.C."/>
            <person name="Ivanov N.V."/>
        </authorList>
    </citation>
    <scope>NUCLEOTIDE SEQUENCE [LARGE SCALE GENOMIC DNA]</scope>
</reference>
<feature type="transmembrane region" description="Helical" evidence="11">
    <location>
        <begin position="612"/>
        <end position="632"/>
    </location>
</feature>
<dbReference type="Gene3D" id="3.90.550.10">
    <property type="entry name" value="Spore Coat Polysaccharide Biosynthesis Protein SpsA, Chain A"/>
    <property type="match status" value="1"/>
</dbReference>
<keyword evidence="12" id="KW-1185">Reference proteome</keyword>
<evidence type="ECO:0000256" key="4">
    <source>
        <dbReference type="ARBA" id="ARBA00022692"/>
    </source>
</evidence>
<feature type="active site" evidence="8">
    <location>
        <position position="463"/>
    </location>
</feature>
<dbReference type="InterPro" id="IPR005150">
    <property type="entry name" value="Cellulose_synth"/>
</dbReference>
<dbReference type="InterPro" id="IPR029044">
    <property type="entry name" value="Nucleotide-diphossugar_trans"/>
</dbReference>
<evidence type="ECO:0000256" key="10">
    <source>
        <dbReference type="PIRSR" id="PIRSR605150-3"/>
    </source>
</evidence>
<dbReference type="Proteomes" id="UP000790787">
    <property type="component" value="Chromosome 10"/>
</dbReference>
<keyword evidence="4 11" id="KW-0812">Transmembrane</keyword>
<dbReference type="RefSeq" id="XP_016463503.1">
    <property type="nucleotide sequence ID" value="XM_016608017.1"/>
</dbReference>
<comment type="subcellular location">
    <subcellularLocation>
        <location evidence="1">Endomembrane system</location>
        <topology evidence="1">Multi-pass membrane protein</topology>
    </subcellularLocation>
</comment>
<feature type="transmembrane region" description="Helical" evidence="11">
    <location>
        <begin position="575"/>
        <end position="591"/>
    </location>
</feature>
<dbReference type="GO" id="GO:0005886">
    <property type="term" value="C:plasma membrane"/>
    <property type="evidence" value="ECO:0000318"/>
    <property type="project" value="GO_Central"/>
</dbReference>
<dbReference type="SUPFAM" id="SSF53448">
    <property type="entry name" value="Nucleotide-diphospho-sugar transferases"/>
    <property type="match status" value="1"/>
</dbReference>
<feature type="transmembrane region" description="Helical" evidence="11">
    <location>
        <begin position="666"/>
        <end position="686"/>
    </location>
</feature>
<feature type="transmembrane region" description="Helical" evidence="11">
    <location>
        <begin position="725"/>
        <end position="745"/>
    </location>
</feature>
<dbReference type="OrthoDB" id="72851at2759"/>
<evidence type="ECO:0000256" key="2">
    <source>
        <dbReference type="ARBA" id="ARBA00022676"/>
    </source>
</evidence>
<keyword evidence="5 11" id="KW-1133">Transmembrane helix</keyword>
<dbReference type="RefSeq" id="XP_016463503.1">
    <property type="nucleotide sequence ID" value="XM_016608017.2"/>
</dbReference>
<dbReference type="SMR" id="A0A1S3ZGC9"/>
<dbReference type="GO" id="GO:0012505">
    <property type="term" value="C:endomembrane system"/>
    <property type="evidence" value="ECO:0007669"/>
    <property type="project" value="UniProtKB-SubCell"/>
</dbReference>
<dbReference type="GeneID" id="107786528"/>
<evidence type="ECO:0000256" key="8">
    <source>
        <dbReference type="PIRSR" id="PIRSR605150-1"/>
    </source>
</evidence>
<dbReference type="KEGG" id="nta:107786528"/>
<gene>
    <name evidence="13" type="primary">LOC107786528</name>
</gene>
<evidence type="ECO:0000256" key="3">
    <source>
        <dbReference type="ARBA" id="ARBA00022679"/>
    </source>
</evidence>
<evidence type="ECO:0000256" key="9">
    <source>
        <dbReference type="PIRSR" id="PIRSR605150-2"/>
    </source>
</evidence>
<accession>A0A1S3ZGC9</accession>
<dbReference type="PaxDb" id="4097-A0A1S3ZGC9"/>
<keyword evidence="2" id="KW-0328">Glycosyltransferase</keyword>
<protein>
    <submittedName>
        <fullName evidence="13">Cellulose synthase-like protein H1</fullName>
    </submittedName>
</protein>
<name>A0A1S3ZGC9_TOBAC</name>
<evidence type="ECO:0000313" key="12">
    <source>
        <dbReference type="Proteomes" id="UP000790787"/>
    </source>
</evidence>
<dbReference type="OMA" id="LHHHYKA"/>
<dbReference type="AlphaFoldDB" id="A0A1S3ZGC9"/>
<sequence length="749" mass="84611">MAPKTPPLPLYEIKYRKNVISRGIELFILFLLFSLLAYRLLSLKNHGLNLPFFLALICESWFTFLWILIVSTKWNQVEPKTYPLRLLKWTSEFPAVDMFITTADPVLEPPLITVNTMLSLLAVDYPANKLACYISDDGASPITYYSLVEAAKFAKLWVPFCKKYNIALRAPFRYFNANLSPPQDSSQGFLEDWKRMKDEYKQLCEKIEDASTQDSEACDFAGDFGVFSKIERKNHPTIIKVILENKEGIADGLPHLVYISREKRPKHPHHFKAGAMNVLTRVSGLMTNAPFMLNVDCDMFANNPQVVQHAMCYFLGAKDEKDCGFVQFPQYFYDGLKDDPYGNQFKLLHEYFGRGIAGIQGPFYQGTGCFHRRKIIYGLSPNDKINTGELRDEYLQKTYGKSQKLLASVAQTLSAGSNIIEQLNSDSLSSTIEEAHQIGSCGYEFGTAWGQKLGWLYGSATEDIHTGLSIHGRGWRSAYCTPDPPAFLGCAPSGGPAIMIQQKRWATGLFEIIFFSKSPIIGTLFGKLQLRQCMAYLYIQLWALRSIFEVCYAILPAYCLITNSNFLPKANEPSMTIPASIFIIYNLYGLSEYVRANESIKAWLNNQRMWRVNAMTAWLFGILSATTKLLGISETAFEVTKKDQGNDGDDTNNSNSGRFTFDDSPIFVPGTAILLLNLSSLFIGILDFKQGRDFEWGLGEVICIMWVLFIFWPFLKGLFAKGKYGIPATTILKSGALALLLVHLFKFYQ</sequence>
<evidence type="ECO:0000256" key="5">
    <source>
        <dbReference type="ARBA" id="ARBA00022989"/>
    </source>
</evidence>
<feature type="active site" evidence="8">
    <location>
        <position position="137"/>
    </location>
</feature>
<proteinExistence type="predicted"/>
<feature type="binding site" evidence="9">
    <location>
        <position position="108"/>
    </location>
    <ligand>
        <name>UDP-alpha-D-glucose</name>
        <dbReference type="ChEBI" id="CHEBI:58885"/>
    </ligand>
</feature>
<feature type="binding site" evidence="10">
    <location>
        <position position="272"/>
    </location>
    <ligand>
        <name>Mn(2+)</name>
        <dbReference type="ChEBI" id="CHEBI:29035"/>
    </ligand>
</feature>
<feature type="binding site" evidence="9">
    <location>
        <position position="137"/>
    </location>
    <ligand>
        <name>UDP-alpha-D-glucose</name>
        <dbReference type="ChEBI" id="CHEBI:58885"/>
    </ligand>
</feature>
<dbReference type="GO" id="GO:0016760">
    <property type="term" value="F:cellulose synthase (UDP-forming) activity"/>
    <property type="evidence" value="ECO:0007669"/>
    <property type="project" value="InterPro"/>
</dbReference>
<keyword evidence="6 11" id="KW-0472">Membrane</keyword>
<dbReference type="GO" id="GO:0009833">
    <property type="term" value="P:plant-type primary cell wall biogenesis"/>
    <property type="evidence" value="ECO:0000318"/>
    <property type="project" value="GO_Central"/>
</dbReference>
<feature type="binding site" evidence="10">
    <location>
        <position position="296"/>
    </location>
    <ligand>
        <name>Mn(2+)</name>
        <dbReference type="ChEBI" id="CHEBI:29035"/>
    </ligand>
</feature>
<organism evidence="12 13">
    <name type="scientific">Nicotiana tabacum</name>
    <name type="common">Common tobacco</name>
    <dbReference type="NCBI Taxonomy" id="4097"/>
    <lineage>
        <taxon>Eukaryota</taxon>
        <taxon>Viridiplantae</taxon>
        <taxon>Streptophyta</taxon>
        <taxon>Embryophyta</taxon>
        <taxon>Tracheophyta</taxon>
        <taxon>Spermatophyta</taxon>
        <taxon>Magnoliopsida</taxon>
        <taxon>eudicotyledons</taxon>
        <taxon>Gunneridae</taxon>
        <taxon>Pentapetalae</taxon>
        <taxon>asterids</taxon>
        <taxon>lamiids</taxon>
        <taxon>Solanales</taxon>
        <taxon>Solanaceae</taxon>
        <taxon>Nicotianoideae</taxon>
        <taxon>Nicotianeae</taxon>
        <taxon>Nicotiana</taxon>
    </lineage>
</organism>
<dbReference type="STRING" id="4097.A0A1S3ZGC9"/>
<evidence type="ECO:0000256" key="6">
    <source>
        <dbReference type="ARBA" id="ARBA00023136"/>
    </source>
</evidence>
<keyword evidence="3" id="KW-0808">Transferase</keyword>
<dbReference type="GO" id="GO:0071555">
    <property type="term" value="P:cell wall organization"/>
    <property type="evidence" value="ECO:0007669"/>
    <property type="project" value="UniProtKB-KW"/>
</dbReference>
<reference evidence="13" key="2">
    <citation type="submission" date="2025-08" db="UniProtKB">
        <authorList>
            <consortium name="RefSeq"/>
        </authorList>
    </citation>
    <scope>IDENTIFICATION</scope>
    <source>
        <tissue evidence="13">Leaf</tissue>
    </source>
</reference>
<evidence type="ECO:0000256" key="7">
    <source>
        <dbReference type="ARBA" id="ARBA00023316"/>
    </source>
</evidence>
<evidence type="ECO:0000256" key="11">
    <source>
        <dbReference type="SAM" id="Phobius"/>
    </source>
</evidence>